<feature type="non-terminal residue" evidence="7">
    <location>
        <position position="1"/>
    </location>
</feature>
<dbReference type="InterPro" id="IPR016024">
    <property type="entry name" value="ARM-type_fold"/>
</dbReference>
<accession>A0A1E4TES7</accession>
<gene>
    <name evidence="7" type="ORF">CANCADRAFT_15653</name>
</gene>
<dbReference type="GO" id="GO:0048211">
    <property type="term" value="P:Golgi vesicle docking"/>
    <property type="evidence" value="ECO:0007669"/>
    <property type="project" value="TreeGrafter"/>
</dbReference>
<keyword evidence="3" id="KW-0175">Coiled coil</keyword>
<feature type="compositionally biased region" description="Polar residues" evidence="4">
    <location>
        <begin position="739"/>
        <end position="750"/>
    </location>
</feature>
<dbReference type="Pfam" id="PF04871">
    <property type="entry name" value="Uso1_p115_C"/>
    <property type="match status" value="1"/>
</dbReference>
<evidence type="ECO:0000313" key="7">
    <source>
        <dbReference type="EMBL" id="ODV90239.1"/>
    </source>
</evidence>
<dbReference type="Gene3D" id="1.25.10.10">
    <property type="entry name" value="Leucine-rich Repeat Variant"/>
    <property type="match status" value="1"/>
</dbReference>
<protein>
    <submittedName>
        <fullName evidence="7">Uncharacterized protein</fullName>
    </submittedName>
</protein>
<keyword evidence="2" id="KW-0333">Golgi apparatus</keyword>
<feature type="domain" description="Vesicle tethering protein Uso1/P115-like head" evidence="5">
    <location>
        <begin position="333"/>
        <end position="647"/>
    </location>
</feature>
<dbReference type="Pfam" id="PF04869">
    <property type="entry name" value="Uso1_p115_head"/>
    <property type="match status" value="1"/>
</dbReference>
<reference evidence="8" key="1">
    <citation type="submission" date="2016-02" db="EMBL/GenBank/DDBJ databases">
        <title>Comparative genomics of biotechnologically important yeasts.</title>
        <authorList>
            <consortium name="DOE Joint Genome Institute"/>
            <person name="Riley R."/>
            <person name="Haridas S."/>
            <person name="Wolfe K.H."/>
            <person name="Lopes M.R."/>
            <person name="Hittinger C.T."/>
            <person name="Goker M."/>
            <person name="Salamov A."/>
            <person name="Wisecaver J."/>
            <person name="Long T.M."/>
            <person name="Aerts A.L."/>
            <person name="Barry K."/>
            <person name="Choi C."/>
            <person name="Clum A."/>
            <person name="Coughlan A.Y."/>
            <person name="Deshpande S."/>
            <person name="Douglass A.P."/>
            <person name="Hanson S.J."/>
            <person name="Klenk H.-P."/>
            <person name="Labutti K."/>
            <person name="Lapidus A."/>
            <person name="Lindquist E."/>
            <person name="Lipzen A."/>
            <person name="Meier-Kolthoff J.P."/>
            <person name="Ohm R.A."/>
            <person name="Otillar R.P."/>
            <person name="Pangilinan J."/>
            <person name="Peng Y."/>
            <person name="Rokas A."/>
            <person name="Rosa C.A."/>
            <person name="Scheuner C."/>
            <person name="Sibirny A.A."/>
            <person name="Slot J.C."/>
            <person name="Stielow J.B."/>
            <person name="Sun H."/>
            <person name="Kurtzman C.P."/>
            <person name="Blackwell M."/>
            <person name="Jeffries T.W."/>
            <person name="Grigoriev I.V."/>
        </authorList>
    </citation>
    <scope>NUCLEOTIDE SEQUENCE [LARGE SCALE GENOMIC DNA]</scope>
    <source>
        <strain evidence="8">NRRL Y-17796</strain>
    </source>
</reference>
<feature type="domain" description="Uso1/p115-like vesicle tethering protein C-terminal" evidence="6">
    <location>
        <begin position="804"/>
        <end position="906"/>
    </location>
</feature>
<dbReference type="GO" id="GO:0005783">
    <property type="term" value="C:endoplasmic reticulum"/>
    <property type="evidence" value="ECO:0007669"/>
    <property type="project" value="TreeGrafter"/>
</dbReference>
<comment type="subcellular location">
    <subcellularLocation>
        <location evidence="1">Golgi apparatus</location>
    </subcellularLocation>
</comment>
<proteinExistence type="predicted"/>
<evidence type="ECO:0000256" key="2">
    <source>
        <dbReference type="ARBA" id="ARBA00023034"/>
    </source>
</evidence>
<dbReference type="PANTHER" id="PTHR10013:SF0">
    <property type="entry name" value="GENERAL VESICULAR TRANSPORT FACTOR P115"/>
    <property type="match status" value="1"/>
</dbReference>
<feature type="region of interest" description="Disordered" evidence="4">
    <location>
        <begin position="739"/>
        <end position="759"/>
    </location>
</feature>
<dbReference type="OrthoDB" id="198977at2759"/>
<evidence type="ECO:0000313" key="8">
    <source>
        <dbReference type="Proteomes" id="UP000095023"/>
    </source>
</evidence>
<feature type="non-terminal residue" evidence="7">
    <location>
        <position position="906"/>
    </location>
</feature>
<dbReference type="Proteomes" id="UP000095023">
    <property type="component" value="Unassembled WGS sequence"/>
</dbReference>
<dbReference type="InterPro" id="IPR006955">
    <property type="entry name" value="Uso1_p115_C"/>
</dbReference>
<dbReference type="GO" id="GO:0005795">
    <property type="term" value="C:Golgi stack"/>
    <property type="evidence" value="ECO:0007669"/>
    <property type="project" value="TreeGrafter"/>
</dbReference>
<dbReference type="SUPFAM" id="SSF48371">
    <property type="entry name" value="ARM repeat"/>
    <property type="match status" value="1"/>
</dbReference>
<evidence type="ECO:0000256" key="3">
    <source>
        <dbReference type="ARBA" id="ARBA00023054"/>
    </source>
</evidence>
<dbReference type="GO" id="GO:0012507">
    <property type="term" value="C:ER to Golgi transport vesicle membrane"/>
    <property type="evidence" value="ECO:0007669"/>
    <property type="project" value="TreeGrafter"/>
</dbReference>
<organism evidence="7 8">
    <name type="scientific">Tortispora caseinolytica NRRL Y-17796</name>
    <dbReference type="NCBI Taxonomy" id="767744"/>
    <lineage>
        <taxon>Eukaryota</taxon>
        <taxon>Fungi</taxon>
        <taxon>Dikarya</taxon>
        <taxon>Ascomycota</taxon>
        <taxon>Saccharomycotina</taxon>
        <taxon>Trigonopsidomycetes</taxon>
        <taxon>Trigonopsidales</taxon>
        <taxon>Trigonopsidaceae</taxon>
        <taxon>Tortispora</taxon>
    </lineage>
</organism>
<dbReference type="InterPro" id="IPR024095">
    <property type="entry name" value="Vesicle_P115"/>
</dbReference>
<evidence type="ECO:0000256" key="1">
    <source>
        <dbReference type="ARBA" id="ARBA00004555"/>
    </source>
</evidence>
<dbReference type="AlphaFoldDB" id="A0A1E4TES7"/>
<feature type="compositionally biased region" description="Basic and acidic residues" evidence="4">
    <location>
        <begin position="854"/>
        <end position="865"/>
    </location>
</feature>
<dbReference type="EMBL" id="KV453842">
    <property type="protein sequence ID" value="ODV90239.1"/>
    <property type="molecule type" value="Genomic_DNA"/>
</dbReference>
<dbReference type="InterPro" id="IPR011989">
    <property type="entry name" value="ARM-like"/>
</dbReference>
<sequence>PKQQSASETISKLCDRLSHATHLEDRRAAVMGLKGFSREYRESVIAGGVKPLIMELHRDTEDLDTAVLVLETLSILLEPTSLDKAAEDPDYLVLWLADELTQKQDNMDLLIDLLQSEDFFIRLYVLQLIRSALLYRVERTQHCILASPLAISRLVSLLDDPREAIRNEVAMLLVLLVDSHSDIQKLVVFENAFPKIFDLLDSEDGVLGGPVVYDYFHLLYSLLKFNVSNQNYFRESNCIARINKLIVIPEPDGTDPTASLWDPQTTENMVILLDICRLFLIPDQSSTSVNQTAFIQNDILLSILRLSFAPSSNIKIRINSLLTAADLIRAAPEIQDKINKIDVPLLEISNLAEQGRTSPRPDTLISVTQALINWVVQPASVHVFDLRIAAFTCLDAYLYDNYEEKSAFLDSVISIYSKTDTVNKLETTDVLSVILDYTNEDRKSDPYSAWFACVLMLHVLDNENELKRKLAQITSGNADAGEEVVTAVQMTIANLINAIETNQNSRIPVAYLMLLQIWIFEELDLVNEILDDKANVSALIAAAADSSTCIPAIKSMCSSLLCILYGFSGKSSAIPRKELMQMISSRIPRDQLVLSLQRLRDDPNIKEFETIPIFEAPKDTTGLPEVYFDRLFVDFFKDVFFQIYKAIDEDPESEPVIYGRRLPGGSRLTQVLDTMNTTIKAKDKLIAELQQTVTEKDTAAENTKKLFDDHIEQLRKQITDLQAEKSELQLKFEQLQKDTSSATERIQASQRESEAKSDQIKALSETIDKLRAETTENQKTIAQLTQNIAELEKKIETERTKAEQELANAVDHEKQGIELLKLELSANRKKAKDREAMLEERQKQSKAELSNGRSGHESELEEAHATIESMQAELDNLTLLIAYVDEKNEKYKSLLKSYGQEVSEDE</sequence>
<keyword evidence="8" id="KW-1185">Reference proteome</keyword>
<dbReference type="Gene3D" id="1.20.5.1160">
    <property type="entry name" value="Vasodilator-stimulated phosphoprotein"/>
    <property type="match status" value="1"/>
</dbReference>
<evidence type="ECO:0000256" key="4">
    <source>
        <dbReference type="SAM" id="MobiDB-lite"/>
    </source>
</evidence>
<dbReference type="GO" id="GO:0048280">
    <property type="term" value="P:vesicle fusion with Golgi apparatus"/>
    <property type="evidence" value="ECO:0007669"/>
    <property type="project" value="InterPro"/>
</dbReference>
<feature type="compositionally biased region" description="Basic and acidic residues" evidence="4">
    <location>
        <begin position="832"/>
        <end position="846"/>
    </location>
</feature>
<dbReference type="GO" id="GO:0000139">
    <property type="term" value="C:Golgi membrane"/>
    <property type="evidence" value="ECO:0007669"/>
    <property type="project" value="InterPro"/>
</dbReference>
<evidence type="ECO:0000259" key="6">
    <source>
        <dbReference type="Pfam" id="PF04871"/>
    </source>
</evidence>
<dbReference type="InterPro" id="IPR006953">
    <property type="entry name" value="Vesicle_Uso1_P115_head"/>
</dbReference>
<evidence type="ECO:0000259" key="5">
    <source>
        <dbReference type="Pfam" id="PF04869"/>
    </source>
</evidence>
<feature type="region of interest" description="Disordered" evidence="4">
    <location>
        <begin position="831"/>
        <end position="867"/>
    </location>
</feature>
<dbReference type="PANTHER" id="PTHR10013">
    <property type="entry name" value="GENERAL VESICULAR TRANSPORT FACTOR P115"/>
    <property type="match status" value="1"/>
</dbReference>
<dbReference type="GO" id="GO:0006888">
    <property type="term" value="P:endoplasmic reticulum to Golgi vesicle-mediated transport"/>
    <property type="evidence" value="ECO:0007669"/>
    <property type="project" value="TreeGrafter"/>
</dbReference>
<dbReference type="GO" id="GO:0006886">
    <property type="term" value="P:intracellular protein transport"/>
    <property type="evidence" value="ECO:0007669"/>
    <property type="project" value="InterPro"/>
</dbReference>
<name>A0A1E4TES7_9ASCO</name>